<feature type="non-terminal residue" evidence="1">
    <location>
        <position position="1"/>
    </location>
</feature>
<evidence type="ECO:0000313" key="1">
    <source>
        <dbReference type="EMBL" id="KAL3288386.1"/>
    </source>
</evidence>
<gene>
    <name evidence="1" type="ORF">HHI36_002834</name>
</gene>
<feature type="non-terminal residue" evidence="1">
    <location>
        <position position="71"/>
    </location>
</feature>
<name>A0ABD2PC64_9CUCU</name>
<protein>
    <submittedName>
        <fullName evidence="1">Uncharacterized protein</fullName>
    </submittedName>
</protein>
<dbReference type="AlphaFoldDB" id="A0ABD2PC64"/>
<sequence>KKECTKHKRIDPEIITAKNKEYQTTLEAKLTLRGTERTNEDLDTHADLLTTIKRESAKEIKADVSSATKKL</sequence>
<reference evidence="1 2" key="1">
    <citation type="journal article" date="2021" name="BMC Biol.">
        <title>Horizontally acquired antibacterial genes associated with adaptive radiation of ladybird beetles.</title>
        <authorList>
            <person name="Li H.S."/>
            <person name="Tang X.F."/>
            <person name="Huang Y.H."/>
            <person name="Xu Z.Y."/>
            <person name="Chen M.L."/>
            <person name="Du X.Y."/>
            <person name="Qiu B.Y."/>
            <person name="Chen P.T."/>
            <person name="Zhang W."/>
            <person name="Slipinski A."/>
            <person name="Escalona H.E."/>
            <person name="Waterhouse R.M."/>
            <person name="Zwick A."/>
            <person name="Pang H."/>
        </authorList>
    </citation>
    <scope>NUCLEOTIDE SEQUENCE [LARGE SCALE GENOMIC DNA]</scope>
    <source>
        <strain evidence="1">SYSU2018</strain>
    </source>
</reference>
<dbReference type="EMBL" id="JABFTP020000185">
    <property type="protein sequence ID" value="KAL3288386.1"/>
    <property type="molecule type" value="Genomic_DNA"/>
</dbReference>
<dbReference type="Proteomes" id="UP001516400">
    <property type="component" value="Unassembled WGS sequence"/>
</dbReference>
<organism evidence="1 2">
    <name type="scientific">Cryptolaemus montrouzieri</name>
    <dbReference type="NCBI Taxonomy" id="559131"/>
    <lineage>
        <taxon>Eukaryota</taxon>
        <taxon>Metazoa</taxon>
        <taxon>Ecdysozoa</taxon>
        <taxon>Arthropoda</taxon>
        <taxon>Hexapoda</taxon>
        <taxon>Insecta</taxon>
        <taxon>Pterygota</taxon>
        <taxon>Neoptera</taxon>
        <taxon>Endopterygota</taxon>
        <taxon>Coleoptera</taxon>
        <taxon>Polyphaga</taxon>
        <taxon>Cucujiformia</taxon>
        <taxon>Coccinelloidea</taxon>
        <taxon>Coccinellidae</taxon>
        <taxon>Scymninae</taxon>
        <taxon>Scymnini</taxon>
        <taxon>Cryptolaemus</taxon>
    </lineage>
</organism>
<evidence type="ECO:0000313" key="2">
    <source>
        <dbReference type="Proteomes" id="UP001516400"/>
    </source>
</evidence>
<proteinExistence type="predicted"/>
<keyword evidence="2" id="KW-1185">Reference proteome</keyword>
<accession>A0ABD2PC64</accession>
<comment type="caution">
    <text evidence="1">The sequence shown here is derived from an EMBL/GenBank/DDBJ whole genome shotgun (WGS) entry which is preliminary data.</text>
</comment>